<dbReference type="Proteomes" id="UP000000430">
    <property type="component" value="Chromosome"/>
</dbReference>
<name>Q6F7Y6_ACIAD</name>
<dbReference type="Pfam" id="PF14539">
    <property type="entry name" value="DUF4442"/>
    <property type="match status" value="1"/>
</dbReference>
<dbReference type="CDD" id="cd03443">
    <property type="entry name" value="PaaI_thioesterase"/>
    <property type="match status" value="1"/>
</dbReference>
<dbReference type="AlphaFoldDB" id="Q6F7Y6"/>
<dbReference type="SUPFAM" id="SSF54637">
    <property type="entry name" value="Thioesterase/thiol ester dehydrase-isomerase"/>
    <property type="match status" value="1"/>
</dbReference>
<evidence type="ECO:0008006" key="3">
    <source>
        <dbReference type="Google" id="ProtNLM"/>
    </source>
</evidence>
<accession>Q6F7Y6</accession>
<organism evidence="1 2">
    <name type="scientific">Acinetobacter baylyi (strain ATCC 33305 / BD413 / ADP1)</name>
    <dbReference type="NCBI Taxonomy" id="62977"/>
    <lineage>
        <taxon>Bacteria</taxon>
        <taxon>Pseudomonadati</taxon>
        <taxon>Pseudomonadota</taxon>
        <taxon>Gammaproteobacteria</taxon>
        <taxon>Moraxellales</taxon>
        <taxon>Moraxellaceae</taxon>
        <taxon>Acinetobacter</taxon>
    </lineage>
</organism>
<gene>
    <name evidence="1" type="ordered locus">ACIAD3138</name>
</gene>
<evidence type="ECO:0000313" key="1">
    <source>
        <dbReference type="EMBL" id="CAG69829.1"/>
    </source>
</evidence>
<proteinExistence type="predicted"/>
<evidence type="ECO:0000313" key="2">
    <source>
        <dbReference type="Proteomes" id="UP000000430"/>
    </source>
</evidence>
<dbReference type="InterPro" id="IPR029069">
    <property type="entry name" value="HotDog_dom_sf"/>
</dbReference>
<reference evidence="1 2" key="1">
    <citation type="journal article" date="2004" name="Nucleic Acids Res.">
        <title>Unique features revealed by the genome sequence of Acinetobacter sp. ADP1, a versatile and naturally transformation competent bacterium.</title>
        <authorList>
            <person name="Barbe V."/>
            <person name="Vallenet D."/>
            <person name="Fonknechten N."/>
            <person name="Kreimeyer A."/>
            <person name="Oztas S."/>
            <person name="Labarre L."/>
            <person name="Cruveiller S."/>
            <person name="Robert C."/>
            <person name="Duprat S."/>
            <person name="Wincker P."/>
            <person name="Ornston L.N."/>
            <person name="Weissenbach J."/>
            <person name="Marliere P."/>
            <person name="Cohen G.N."/>
            <person name="Medigue C."/>
        </authorList>
    </citation>
    <scope>NUCLEOTIDE SEQUENCE [LARGE SCALE GENOMIC DNA]</scope>
    <source>
        <strain evidence="2">ATCC 33305 / BD413 / ADP1</strain>
    </source>
</reference>
<dbReference type="KEGG" id="aci:ACIAD3138"/>
<dbReference type="EMBL" id="CR543861">
    <property type="protein sequence ID" value="CAG69829.1"/>
    <property type="molecule type" value="Genomic_DNA"/>
</dbReference>
<dbReference type="Gene3D" id="3.10.129.10">
    <property type="entry name" value="Hotdog Thioesterase"/>
    <property type="match status" value="1"/>
</dbReference>
<dbReference type="InterPro" id="IPR027961">
    <property type="entry name" value="DUF4442"/>
</dbReference>
<dbReference type="eggNOG" id="COG2050">
    <property type="taxonomic scope" value="Bacteria"/>
</dbReference>
<sequence>MLPLAVKEYVMSQTNRLSKLVKATSKFPKSLRSTLWSKAFGRVVPMVGTANIRYLEVDQHHVTVRLENQRNMQNHIKGIHAAAMALLAETATGFLTGLHVPDNRILLIKSLHVDYLKVVQGGLTATATLSKEQQDYIADQEKGELLIPVTVTDDSGIEPIQCQMVWAWLPKRKS</sequence>
<dbReference type="STRING" id="202950.GCA_001485005_02789"/>
<dbReference type="HOGENOM" id="CLU_102543_1_0_6"/>
<protein>
    <recommendedName>
        <fullName evidence="3">DUF4442 domain-containing protein</fullName>
    </recommendedName>
</protein>